<dbReference type="PANTHER" id="PTHR43353:SF6">
    <property type="entry name" value="CYTOPLASMIC ALDEHYDE DEHYDROGENASE (EUROFUNG)"/>
    <property type="match status" value="1"/>
</dbReference>
<dbReference type="Gene3D" id="3.40.309.10">
    <property type="entry name" value="Aldehyde Dehydrogenase, Chain A, domain 2"/>
    <property type="match status" value="1"/>
</dbReference>
<dbReference type="PIRSF" id="PIRSF036492">
    <property type="entry name" value="ALDH"/>
    <property type="match status" value="1"/>
</dbReference>
<dbReference type="SUPFAM" id="SSF53720">
    <property type="entry name" value="ALDH-like"/>
    <property type="match status" value="1"/>
</dbReference>
<protein>
    <submittedName>
        <fullName evidence="4">Unannotated protein</fullName>
    </submittedName>
</protein>
<accession>A0A6J6B0P2</accession>
<dbReference type="InterPro" id="IPR015590">
    <property type="entry name" value="Aldehyde_DH_dom"/>
</dbReference>
<dbReference type="PANTHER" id="PTHR43353">
    <property type="entry name" value="SUCCINATE-SEMIALDEHYDE DEHYDROGENASE, MITOCHONDRIAL"/>
    <property type="match status" value="1"/>
</dbReference>
<name>A0A6J6B0P2_9ZZZZ</name>
<organism evidence="4">
    <name type="scientific">freshwater metagenome</name>
    <dbReference type="NCBI Taxonomy" id="449393"/>
    <lineage>
        <taxon>unclassified sequences</taxon>
        <taxon>metagenomes</taxon>
        <taxon>ecological metagenomes</taxon>
    </lineage>
</organism>
<evidence type="ECO:0000256" key="1">
    <source>
        <dbReference type="ARBA" id="ARBA00009986"/>
    </source>
</evidence>
<feature type="domain" description="Aldehyde dehydrogenase" evidence="3">
    <location>
        <begin position="8"/>
        <end position="458"/>
    </location>
</feature>
<dbReference type="Pfam" id="PF00171">
    <property type="entry name" value="Aldedh"/>
    <property type="match status" value="1"/>
</dbReference>
<gene>
    <name evidence="4" type="ORF">UFOPK1425_00074</name>
</gene>
<dbReference type="InterPro" id="IPR016161">
    <property type="entry name" value="Ald_DH/histidinol_DH"/>
</dbReference>
<comment type="similarity">
    <text evidence="1">Belongs to the aldehyde dehydrogenase family.</text>
</comment>
<dbReference type="PROSITE" id="PS00687">
    <property type="entry name" value="ALDEHYDE_DEHYDR_GLU"/>
    <property type="match status" value="1"/>
</dbReference>
<sequence>METLTGNSSKKFESHNPVDGSVLASYPNTSAAEVFGAVDRAKAASVAWQALGYGGRRKVLLKWAAEITKNVDEIAELVRAETGKPISDATLEATLALGHLAWAAKHAENVLSKQHRPSGLLMFNMKTNVTRVPMGVVGVIGPWNYPIFTPMGSIAYALAAGNTVVFKPSEFTPGVGHWLAMSFAKIAPFADIFTCVTGLPETGKALTESAVDKISFTGSTRTAKKVAASCAERMVPVVLECGGKDPVIVAADADINRAAEYSLWSAMSNAGQTCIGAERVYVVDEVADKFIAKITELAKAIHPGKDGNYGPATMPSQLKVIQSHIDDAASKGAKFVIGSTDSVKAPFVEPVIMLDVPENSTAVTEETFGPTLVINRTSDIAEAIHLANATRYGLAASVWSKRNGEKIAAQLQCGMVSVNSVIAFAAIASVPFGGVKDSGYGRIHGPEGLLEFTYPRTVVKTLFNIPIVFTSFGRTKFADKFIKFAIKTLHSKGIG</sequence>
<dbReference type="GO" id="GO:0004777">
    <property type="term" value="F:succinate-semialdehyde dehydrogenase (NAD+) activity"/>
    <property type="evidence" value="ECO:0007669"/>
    <property type="project" value="TreeGrafter"/>
</dbReference>
<keyword evidence="2" id="KW-0560">Oxidoreductase</keyword>
<evidence type="ECO:0000256" key="2">
    <source>
        <dbReference type="ARBA" id="ARBA00023002"/>
    </source>
</evidence>
<evidence type="ECO:0000313" key="4">
    <source>
        <dbReference type="EMBL" id="CAB4532108.1"/>
    </source>
</evidence>
<dbReference type="Gene3D" id="3.40.605.10">
    <property type="entry name" value="Aldehyde Dehydrogenase, Chain A, domain 1"/>
    <property type="match status" value="1"/>
</dbReference>
<reference evidence="4" key="1">
    <citation type="submission" date="2020-05" db="EMBL/GenBank/DDBJ databases">
        <authorList>
            <person name="Chiriac C."/>
            <person name="Salcher M."/>
            <person name="Ghai R."/>
            <person name="Kavagutti S V."/>
        </authorList>
    </citation>
    <scope>NUCLEOTIDE SEQUENCE</scope>
</reference>
<dbReference type="InterPro" id="IPR012394">
    <property type="entry name" value="Aldehyde_DH_NAD(P)"/>
</dbReference>
<proteinExistence type="inferred from homology"/>
<dbReference type="InterPro" id="IPR050740">
    <property type="entry name" value="Aldehyde_DH_Superfamily"/>
</dbReference>
<dbReference type="EMBL" id="CAEZSJ010000006">
    <property type="protein sequence ID" value="CAB4532108.1"/>
    <property type="molecule type" value="Genomic_DNA"/>
</dbReference>
<dbReference type="InterPro" id="IPR016163">
    <property type="entry name" value="Ald_DH_C"/>
</dbReference>
<dbReference type="GO" id="GO:0006081">
    <property type="term" value="P:aldehyde metabolic process"/>
    <property type="evidence" value="ECO:0007669"/>
    <property type="project" value="InterPro"/>
</dbReference>
<dbReference type="GO" id="GO:0009450">
    <property type="term" value="P:gamma-aminobutyric acid catabolic process"/>
    <property type="evidence" value="ECO:0007669"/>
    <property type="project" value="TreeGrafter"/>
</dbReference>
<dbReference type="InterPro" id="IPR016162">
    <property type="entry name" value="Ald_DH_N"/>
</dbReference>
<dbReference type="AlphaFoldDB" id="A0A6J6B0P2"/>
<dbReference type="InterPro" id="IPR029510">
    <property type="entry name" value="Ald_DH_CS_GLU"/>
</dbReference>
<dbReference type="CDD" id="cd07099">
    <property type="entry name" value="ALDH_DDALDH"/>
    <property type="match status" value="1"/>
</dbReference>
<evidence type="ECO:0000259" key="3">
    <source>
        <dbReference type="Pfam" id="PF00171"/>
    </source>
</evidence>